<evidence type="ECO:0000256" key="2">
    <source>
        <dbReference type="ARBA" id="ARBA00006275"/>
    </source>
</evidence>
<keyword evidence="9" id="KW-1185">Reference proteome</keyword>
<evidence type="ECO:0000256" key="3">
    <source>
        <dbReference type="ARBA" id="ARBA00022729"/>
    </source>
</evidence>
<dbReference type="Pfam" id="PF14322">
    <property type="entry name" value="SusD-like_3"/>
    <property type="match status" value="1"/>
</dbReference>
<feature type="domain" description="RagB/SusD" evidence="6">
    <location>
        <begin position="372"/>
        <end position="470"/>
    </location>
</feature>
<comment type="subcellular location">
    <subcellularLocation>
        <location evidence="1">Cell outer membrane</location>
    </subcellularLocation>
</comment>
<dbReference type="RefSeq" id="WP_089895200.1">
    <property type="nucleotide sequence ID" value="NZ_FOJG01000001.1"/>
</dbReference>
<sequence>MLRYNVLACTILLLLSSCQKYLDVKPKGKLIPTSIADFNHLLDNEDIVRNPFLDNNSASMIAFLTDNLTISEAIAQTQFLSGAQSPGPYYGYIFREPYLNPNLTDYFWEWGTYRSVKYFNNVIDGIKALPQAANAAEANEVLAQAYTGRAWIYFNTALVYGPVYHPGGDNSKKIIPYVVSSDIQTPMVNLSSQEEVFAKVLSDLHTALPGSPEVTSYPSRPNKTATLAMLAYYHLFTRQFDSVAYYANQAWILASAKGVDQVLYDYNTLYFANPSRPPQNDMVKSPDGKLSVPASKEILLFRSSDRFIGYDQSAYPSADFLALFDRKTDLRAKFFLIDAPGYQTTYQGTNYDDGIRTQYYRGQKTMLTSGFTYPELLLMRAEGYARTNRLQEAMNDLNLLRKYRYVTGTPDWQMPGSQEEVINLVLQERRRELPLGHIKRFLDLKRYVLDAGKPWSKNKITHVVGQQVYNADIDSHFFQFPISNNILKFNPQWNVPLEQRIY</sequence>
<keyword evidence="5" id="KW-0998">Cell outer membrane</keyword>
<keyword evidence="3" id="KW-0732">Signal</keyword>
<dbReference type="Proteomes" id="UP000199310">
    <property type="component" value="Unassembled WGS sequence"/>
</dbReference>
<proteinExistence type="inferred from homology"/>
<dbReference type="Gene3D" id="1.25.40.390">
    <property type="match status" value="1"/>
</dbReference>
<dbReference type="OrthoDB" id="697229at2"/>
<accession>A0A1I0RAI7</accession>
<organism evidence="8 9">
    <name type="scientific">Chitinophaga arvensicola</name>
    <dbReference type="NCBI Taxonomy" id="29529"/>
    <lineage>
        <taxon>Bacteria</taxon>
        <taxon>Pseudomonadati</taxon>
        <taxon>Bacteroidota</taxon>
        <taxon>Chitinophagia</taxon>
        <taxon>Chitinophagales</taxon>
        <taxon>Chitinophagaceae</taxon>
        <taxon>Chitinophaga</taxon>
    </lineage>
</organism>
<evidence type="ECO:0000256" key="5">
    <source>
        <dbReference type="ARBA" id="ARBA00023237"/>
    </source>
</evidence>
<dbReference type="STRING" id="29529.SAMN04488122_2551"/>
<reference evidence="9" key="1">
    <citation type="submission" date="2016-10" db="EMBL/GenBank/DDBJ databases">
        <authorList>
            <person name="Varghese N."/>
            <person name="Submissions S."/>
        </authorList>
    </citation>
    <scope>NUCLEOTIDE SEQUENCE [LARGE SCALE GENOMIC DNA]</scope>
    <source>
        <strain evidence="9">DSM 3695</strain>
    </source>
</reference>
<comment type="similarity">
    <text evidence="2">Belongs to the SusD family.</text>
</comment>
<keyword evidence="4" id="KW-0472">Membrane</keyword>
<dbReference type="Pfam" id="PF07980">
    <property type="entry name" value="SusD_RagB"/>
    <property type="match status" value="1"/>
</dbReference>
<evidence type="ECO:0000313" key="8">
    <source>
        <dbReference type="EMBL" id="SEW37842.1"/>
    </source>
</evidence>
<dbReference type="GO" id="GO:0009279">
    <property type="term" value="C:cell outer membrane"/>
    <property type="evidence" value="ECO:0007669"/>
    <property type="project" value="UniProtKB-SubCell"/>
</dbReference>
<protein>
    <submittedName>
        <fullName evidence="8">SusD family protein</fullName>
    </submittedName>
</protein>
<evidence type="ECO:0000256" key="1">
    <source>
        <dbReference type="ARBA" id="ARBA00004442"/>
    </source>
</evidence>
<evidence type="ECO:0000259" key="6">
    <source>
        <dbReference type="Pfam" id="PF07980"/>
    </source>
</evidence>
<dbReference type="InterPro" id="IPR012944">
    <property type="entry name" value="SusD_RagB_dom"/>
</dbReference>
<feature type="domain" description="SusD-like N-terminal" evidence="7">
    <location>
        <begin position="20"/>
        <end position="231"/>
    </location>
</feature>
<dbReference type="AlphaFoldDB" id="A0A1I0RAI7"/>
<evidence type="ECO:0000313" key="9">
    <source>
        <dbReference type="Proteomes" id="UP000199310"/>
    </source>
</evidence>
<dbReference type="PROSITE" id="PS51257">
    <property type="entry name" value="PROKAR_LIPOPROTEIN"/>
    <property type="match status" value="1"/>
</dbReference>
<dbReference type="EMBL" id="FOJG01000001">
    <property type="protein sequence ID" value="SEW37842.1"/>
    <property type="molecule type" value="Genomic_DNA"/>
</dbReference>
<dbReference type="InterPro" id="IPR033985">
    <property type="entry name" value="SusD-like_N"/>
</dbReference>
<dbReference type="SUPFAM" id="SSF48452">
    <property type="entry name" value="TPR-like"/>
    <property type="match status" value="1"/>
</dbReference>
<evidence type="ECO:0000256" key="4">
    <source>
        <dbReference type="ARBA" id="ARBA00023136"/>
    </source>
</evidence>
<name>A0A1I0RAI7_9BACT</name>
<gene>
    <name evidence="8" type="ORF">SAMN04488122_2551</name>
</gene>
<evidence type="ECO:0000259" key="7">
    <source>
        <dbReference type="Pfam" id="PF14322"/>
    </source>
</evidence>
<dbReference type="InterPro" id="IPR011990">
    <property type="entry name" value="TPR-like_helical_dom_sf"/>
</dbReference>